<gene>
    <name evidence="1" type="ORF">PAXRUDRAFT_737213</name>
</gene>
<dbReference type="HOGENOM" id="CLU_2159232_0_0_1"/>
<dbReference type="InParanoid" id="A0A0D0D1H3"/>
<name>A0A0D0D1H3_9AGAM</name>
<reference evidence="1 2" key="1">
    <citation type="submission" date="2014-04" db="EMBL/GenBank/DDBJ databases">
        <authorList>
            <consortium name="DOE Joint Genome Institute"/>
            <person name="Kuo A."/>
            <person name="Kohler A."/>
            <person name="Jargeat P."/>
            <person name="Nagy L.G."/>
            <person name="Floudas D."/>
            <person name="Copeland A."/>
            <person name="Barry K.W."/>
            <person name="Cichocki N."/>
            <person name="Veneault-Fourrey C."/>
            <person name="LaButti K."/>
            <person name="Lindquist E.A."/>
            <person name="Lipzen A."/>
            <person name="Lundell T."/>
            <person name="Morin E."/>
            <person name="Murat C."/>
            <person name="Sun H."/>
            <person name="Tunlid A."/>
            <person name="Henrissat B."/>
            <person name="Grigoriev I.V."/>
            <person name="Hibbett D.S."/>
            <person name="Martin F."/>
            <person name="Nordberg H.P."/>
            <person name="Cantor M.N."/>
            <person name="Hua S.X."/>
        </authorList>
    </citation>
    <scope>NUCLEOTIDE SEQUENCE [LARGE SCALE GENOMIC DNA]</scope>
    <source>
        <strain evidence="1 2">Ve08.2h10</strain>
    </source>
</reference>
<dbReference type="AlphaFoldDB" id="A0A0D0D1H3"/>
<accession>A0A0D0D1H3</accession>
<evidence type="ECO:0000313" key="1">
    <source>
        <dbReference type="EMBL" id="KIK81903.1"/>
    </source>
</evidence>
<keyword evidence="2" id="KW-1185">Reference proteome</keyword>
<proteinExistence type="predicted"/>
<protein>
    <submittedName>
        <fullName evidence="1">Uncharacterized protein</fullName>
    </submittedName>
</protein>
<dbReference type="EMBL" id="KN825711">
    <property type="protein sequence ID" value="KIK81903.1"/>
    <property type="molecule type" value="Genomic_DNA"/>
</dbReference>
<reference evidence="2" key="2">
    <citation type="submission" date="2015-01" db="EMBL/GenBank/DDBJ databases">
        <title>Evolutionary Origins and Diversification of the Mycorrhizal Mutualists.</title>
        <authorList>
            <consortium name="DOE Joint Genome Institute"/>
            <consortium name="Mycorrhizal Genomics Consortium"/>
            <person name="Kohler A."/>
            <person name="Kuo A."/>
            <person name="Nagy L.G."/>
            <person name="Floudas D."/>
            <person name="Copeland A."/>
            <person name="Barry K.W."/>
            <person name="Cichocki N."/>
            <person name="Veneault-Fourrey C."/>
            <person name="LaButti K."/>
            <person name="Lindquist E.A."/>
            <person name="Lipzen A."/>
            <person name="Lundell T."/>
            <person name="Morin E."/>
            <person name="Murat C."/>
            <person name="Riley R."/>
            <person name="Ohm R."/>
            <person name="Sun H."/>
            <person name="Tunlid A."/>
            <person name="Henrissat B."/>
            <person name="Grigoriev I.V."/>
            <person name="Hibbett D.S."/>
            <person name="Martin F."/>
        </authorList>
    </citation>
    <scope>NUCLEOTIDE SEQUENCE [LARGE SCALE GENOMIC DNA]</scope>
    <source>
        <strain evidence="2">Ve08.2h10</strain>
    </source>
</reference>
<sequence>MGHTSLASIVWCGDNTAVNATGAHGCADGNGCWRAYGLSVLVGRDGWIGRVGNQVDEQSLSIGANPLKHNPHLRCRPDRRQYWVGRIRGGICRGRLDMTLREAQNRRSWSS</sequence>
<organism evidence="1 2">
    <name type="scientific">Paxillus rubicundulus Ve08.2h10</name>
    <dbReference type="NCBI Taxonomy" id="930991"/>
    <lineage>
        <taxon>Eukaryota</taxon>
        <taxon>Fungi</taxon>
        <taxon>Dikarya</taxon>
        <taxon>Basidiomycota</taxon>
        <taxon>Agaricomycotina</taxon>
        <taxon>Agaricomycetes</taxon>
        <taxon>Agaricomycetidae</taxon>
        <taxon>Boletales</taxon>
        <taxon>Paxilineae</taxon>
        <taxon>Paxillaceae</taxon>
        <taxon>Paxillus</taxon>
    </lineage>
</organism>
<dbReference type="Proteomes" id="UP000054538">
    <property type="component" value="Unassembled WGS sequence"/>
</dbReference>
<evidence type="ECO:0000313" key="2">
    <source>
        <dbReference type="Proteomes" id="UP000054538"/>
    </source>
</evidence>